<proteinExistence type="predicted"/>
<protein>
    <submittedName>
        <fullName evidence="4">Uncharacterized protein</fullName>
    </submittedName>
</protein>
<keyword evidence="5" id="KW-1185">Reference proteome</keyword>
<dbReference type="Pfam" id="PF10979">
    <property type="entry name" value="DUF2786"/>
    <property type="match status" value="1"/>
</dbReference>
<dbReference type="Pfam" id="PF23771">
    <property type="entry name" value="DUF7168"/>
    <property type="match status" value="1"/>
</dbReference>
<feature type="domain" description="DUF2786" evidence="2">
    <location>
        <begin position="170"/>
        <end position="208"/>
    </location>
</feature>
<sequence>MSKANELIGAALDALAHEDQAAFDSAAAFLADRDDADRMLVEAATRAISALWRGGWQPADVVRIATRRLTDWHGRVAADLVAWELRAYAPATVDERWRDQLAGLEASVWWTGGYLAARQARDGAGRLVAVSGVLELLGLLTGLPRLESLGPPPGTARRAVRARPHAVSEKMLTRVRALLAKAESTAYEAEAETFTSAAQSLMAKYSIDAAMLEAQPGGGAGPSGIRVGIDAPYEEPKAMLLNLVAEANRCRVIWSKELGFATVLGFGADLSWVEVLFTSLLVQAQTALVNSGTKKHGSGRSRNKAFRQSFLSAFAVRIGERLAEATAEAVAQESASRGTDLVPVLAAREEEVEQAVERMFPSLVSHRMRTAWDGEGWAAGRTAADQASLGAGDRVPNIRPRG</sequence>
<dbReference type="Proteomes" id="UP000190797">
    <property type="component" value="Chromosome"/>
</dbReference>
<dbReference type="RefSeq" id="WP_080041378.1">
    <property type="nucleotide sequence ID" value="NZ_CP017717.1"/>
</dbReference>
<name>A0A1V0A4J9_9ACTN</name>
<dbReference type="EMBL" id="CP017717">
    <property type="protein sequence ID" value="AQZ65121.1"/>
    <property type="molecule type" value="Genomic_DNA"/>
</dbReference>
<feature type="domain" description="DUF7168" evidence="3">
    <location>
        <begin position="237"/>
        <end position="339"/>
    </location>
</feature>
<organism evidence="4 5">
    <name type="scientific">[Actinomadura] parvosata subsp. kistnae</name>
    <dbReference type="NCBI Taxonomy" id="1909395"/>
    <lineage>
        <taxon>Bacteria</taxon>
        <taxon>Bacillati</taxon>
        <taxon>Actinomycetota</taxon>
        <taxon>Actinomycetes</taxon>
        <taxon>Streptosporangiales</taxon>
        <taxon>Streptosporangiaceae</taxon>
        <taxon>Nonomuraea</taxon>
    </lineage>
</organism>
<accession>A0A1V0A4J9</accession>
<dbReference type="KEGG" id="noa:BKM31_30050"/>
<dbReference type="InterPro" id="IPR055592">
    <property type="entry name" value="DUF7168"/>
</dbReference>
<dbReference type="STRING" id="1909395.BKM31_30050"/>
<feature type="region of interest" description="Disordered" evidence="1">
    <location>
        <begin position="383"/>
        <end position="402"/>
    </location>
</feature>
<evidence type="ECO:0000259" key="2">
    <source>
        <dbReference type="Pfam" id="PF10979"/>
    </source>
</evidence>
<evidence type="ECO:0000313" key="5">
    <source>
        <dbReference type="Proteomes" id="UP000190797"/>
    </source>
</evidence>
<evidence type="ECO:0000313" key="4">
    <source>
        <dbReference type="EMBL" id="AQZ65121.1"/>
    </source>
</evidence>
<evidence type="ECO:0000259" key="3">
    <source>
        <dbReference type="Pfam" id="PF23771"/>
    </source>
</evidence>
<reference evidence="5" key="1">
    <citation type="journal article" date="2017" name="Med. Chem. Commun.">
        <title>Nonomuraea sp. ATCC 55076 harbours the largest actinomycete chromosome to date and the kistamicin biosynthetic gene cluster.</title>
        <authorList>
            <person name="Nazari B."/>
            <person name="Forneris C.C."/>
            <person name="Gibson M.I."/>
            <person name="Moon K."/>
            <person name="Schramma K.R."/>
            <person name="Seyedsayamdost M.R."/>
        </authorList>
    </citation>
    <scope>NUCLEOTIDE SEQUENCE [LARGE SCALE GENOMIC DNA]</scope>
    <source>
        <strain evidence="5">ATCC 55076</strain>
    </source>
</reference>
<dbReference type="InterPro" id="IPR024498">
    <property type="entry name" value="DUF2786"/>
</dbReference>
<dbReference type="AlphaFoldDB" id="A0A1V0A4J9"/>
<dbReference type="OrthoDB" id="3508128at2"/>
<evidence type="ECO:0000256" key="1">
    <source>
        <dbReference type="SAM" id="MobiDB-lite"/>
    </source>
</evidence>
<gene>
    <name evidence="4" type="ORF">BKM31_30050</name>
</gene>